<evidence type="ECO:0000259" key="2">
    <source>
        <dbReference type="Pfam" id="PF15535"/>
    </source>
</evidence>
<organism evidence="3 4">
    <name type="scientific">Thermogemmata fonticola</name>
    <dbReference type="NCBI Taxonomy" id="2755323"/>
    <lineage>
        <taxon>Bacteria</taxon>
        <taxon>Pseudomonadati</taxon>
        <taxon>Planctomycetota</taxon>
        <taxon>Planctomycetia</taxon>
        <taxon>Gemmatales</taxon>
        <taxon>Gemmataceae</taxon>
        <taxon>Thermogemmata</taxon>
    </lineage>
</organism>
<dbReference type="InterPro" id="IPR029108">
    <property type="entry name" value="Ntox37-like_C"/>
</dbReference>
<gene>
    <name evidence="3" type="ORF">H0921_16205</name>
</gene>
<dbReference type="AlphaFoldDB" id="A0A7V8VGW4"/>
<feature type="region of interest" description="Disordered" evidence="1">
    <location>
        <begin position="24"/>
        <end position="56"/>
    </location>
</feature>
<feature type="domain" description="Toxin 37-like C-terminal" evidence="2">
    <location>
        <begin position="27"/>
        <end position="93"/>
    </location>
</feature>
<protein>
    <recommendedName>
        <fullName evidence="2">Toxin 37-like C-terminal domain-containing protein</fullName>
    </recommendedName>
</protein>
<proteinExistence type="predicted"/>
<accession>A0A7V8VGW4</accession>
<name>A0A7V8VGW4_9BACT</name>
<comment type="caution">
    <text evidence="3">The sequence shown here is derived from an EMBL/GenBank/DDBJ whole genome shotgun (WGS) entry which is preliminary data.</text>
</comment>
<reference evidence="3 4" key="1">
    <citation type="submission" date="2020-07" db="EMBL/GenBank/DDBJ databases">
        <title>Thermogemmata thermophila gen. nov., sp. nov., a novel moderate thermophilic planctomycete from a Kamchatka hot spring.</title>
        <authorList>
            <person name="Elcheninov A.G."/>
            <person name="Podosokorskaya O.A."/>
            <person name="Kovaleva O.L."/>
            <person name="Novikov A."/>
            <person name="Bonch-Osmolovskaya E.A."/>
            <person name="Toshchakov S.V."/>
            <person name="Kublanov I.V."/>
        </authorList>
    </citation>
    <scope>NUCLEOTIDE SEQUENCE [LARGE SCALE GENOMIC DNA]</scope>
    <source>
        <strain evidence="3 4">2918</strain>
    </source>
</reference>
<dbReference type="EMBL" id="JACEFB010000017">
    <property type="protein sequence ID" value="MBA2227702.1"/>
    <property type="molecule type" value="Genomic_DNA"/>
</dbReference>
<keyword evidence="4" id="KW-1185">Reference proteome</keyword>
<dbReference type="Proteomes" id="UP000542342">
    <property type="component" value="Unassembled WGS sequence"/>
</dbReference>
<sequence>MLGLFGVGTNTILLWPRRGARWPGFPGSNPTKAPPGFEWRAKPGSTPGSREGNYYNPRTREVLRPDLSDPDPIGPHWDYIDPNMNRWRIFPDGRKEPKR</sequence>
<evidence type="ECO:0000313" key="4">
    <source>
        <dbReference type="Proteomes" id="UP000542342"/>
    </source>
</evidence>
<evidence type="ECO:0000256" key="1">
    <source>
        <dbReference type="SAM" id="MobiDB-lite"/>
    </source>
</evidence>
<dbReference type="Pfam" id="PF15535">
    <property type="entry name" value="Ntox37"/>
    <property type="match status" value="1"/>
</dbReference>
<evidence type="ECO:0000313" key="3">
    <source>
        <dbReference type="EMBL" id="MBA2227702.1"/>
    </source>
</evidence>